<protein>
    <recommendedName>
        <fullName evidence="3">Preprotein translocase subunit SecA</fullName>
    </recommendedName>
</protein>
<name>A0A4P2VM54_FLUSA</name>
<organism evidence="1 2">
    <name type="scientific">Fluviispira sanaruensis</name>
    <dbReference type="NCBI Taxonomy" id="2493639"/>
    <lineage>
        <taxon>Bacteria</taxon>
        <taxon>Pseudomonadati</taxon>
        <taxon>Bdellovibrionota</taxon>
        <taxon>Oligoflexia</taxon>
        <taxon>Silvanigrellales</taxon>
        <taxon>Silvanigrellaceae</taxon>
        <taxon>Fluviispira</taxon>
    </lineage>
</organism>
<dbReference type="KEGG" id="sbf:JCM31447_15370"/>
<reference evidence="1 2" key="1">
    <citation type="submission" date="2018-12" db="EMBL/GenBank/DDBJ databases">
        <title>Rubrispira sanarue gen. nov., sp., nov., a member of the order Silvanigrellales, isolated from a brackish lake in Hamamatsu Japan.</title>
        <authorList>
            <person name="Maejima Y."/>
            <person name="Iino T."/>
            <person name="Muraguchi Y."/>
            <person name="Fukuda K."/>
            <person name="Nojiri H."/>
            <person name="Ohkuma M."/>
            <person name="Moriuchi R."/>
            <person name="Dohra H."/>
            <person name="Kimbara K."/>
            <person name="Shintani M."/>
        </authorList>
    </citation>
    <scope>NUCLEOTIDE SEQUENCE [LARGE SCALE GENOMIC DNA]</scope>
    <source>
        <strain evidence="1 2">RF1110005</strain>
    </source>
</reference>
<dbReference type="InterPro" id="IPR004027">
    <property type="entry name" value="SEC_C_motif"/>
</dbReference>
<dbReference type="Gene3D" id="3.10.450.50">
    <property type="match status" value="1"/>
</dbReference>
<dbReference type="RefSeq" id="WP_130608258.1">
    <property type="nucleotide sequence ID" value="NZ_AP019368.1"/>
</dbReference>
<keyword evidence="2" id="KW-1185">Reference proteome</keyword>
<dbReference type="EMBL" id="AP019368">
    <property type="protein sequence ID" value="BBH53094.1"/>
    <property type="molecule type" value="Genomic_DNA"/>
</dbReference>
<dbReference type="OrthoDB" id="9816539at2"/>
<evidence type="ECO:0000313" key="1">
    <source>
        <dbReference type="EMBL" id="BBH53094.1"/>
    </source>
</evidence>
<gene>
    <name evidence="1" type="ORF">JCM31447_15370</name>
</gene>
<evidence type="ECO:0000313" key="2">
    <source>
        <dbReference type="Proteomes" id="UP000291236"/>
    </source>
</evidence>
<dbReference type="Proteomes" id="UP000291236">
    <property type="component" value="Chromosome"/>
</dbReference>
<dbReference type="SUPFAM" id="SSF103642">
    <property type="entry name" value="Sec-C motif"/>
    <property type="match status" value="1"/>
</dbReference>
<dbReference type="Pfam" id="PF02810">
    <property type="entry name" value="SEC-C"/>
    <property type="match status" value="1"/>
</dbReference>
<proteinExistence type="predicted"/>
<accession>A0A4P2VM54</accession>
<sequence length="771" mass="90217">MKENINLKIPQNTALEKLYNTFSYEKFLEEIRLLCKQIAIKISYFNPLELLNKAYWEYVKSNFGNVAEADLSREQIDSYQLLEFIQTCIISFSPQKNYSDLNNEDFVYIKTKVKKLFSKLDIEYYLIHFSSDKYVSIFSKEEKEIYLILLSSWISIRGKRYLNHEKEHLVTLLSPHNEALEKIFNVNGEQIADGINEMIIHLISGPKKLNEFMSFYHNNIEGLNNNSNNYLNIKNIFDDIFKFELFNVKKVTNLPTLLLEALSHEPGQDQFFFDTLKDSKYSGTPFKRSPIFSFPLLKINDNYYTFHPYIFCDHLYRNIQSIILNQDSNYSEIWNEKQKNITEKLPFELFTKNLPNAQSFYNFYYLGKDKLGKNIWIECDGIILFDQFLFILEVKSGKGSIQSPIENIASHLKIINDLLVNPAEQGRRFLKHFKENKSIELYDSNKKSKKVIYSLEKNKIKKIAIVAVSLEQLTDISSRIQHFQKFALDIDLDPVWIVSIDDLRVYRDILCGPIIFTHFIVKRLEAFKNDKLYSSDELDHLGLYLEKNCYSDDVNKVENNKIILPLGYRNRIDEYYFNLLCKSNNTIPPSQNLPITLKNLLDILEKEAKPGFIWVGHHLLDFDNSTRILISNKIADITMLQISQGIIRPFTILSEISFSFVILTPNINLSSNFIPKDYALSNMLIQKKEESLLLIMNINKLNQISSCEFFFLSNKDLNDGYSEKIKNDVKLLIQQRINTYFNINKLGRNDKCPCGSGKKYKKCHINSVNEN</sequence>
<evidence type="ECO:0008006" key="3">
    <source>
        <dbReference type="Google" id="ProtNLM"/>
    </source>
</evidence>
<dbReference type="AlphaFoldDB" id="A0A4P2VM54"/>